<gene>
    <name evidence="1" type="ORF">GLOINDRAFT_209025</name>
</gene>
<sequence>MSLAQRSRKFCTPIRQFAKLHLCFFFSKLVISSNIERLFPHISSKFMLELHKLHQFPIGPTLDQFVILIFFLYQPQRVAFSFMPIICMSYLVYAFSCN</sequence>
<accession>U9TMI0</accession>
<dbReference type="EMBL" id="KI288957">
    <property type="protein sequence ID" value="ESA08652.1"/>
    <property type="molecule type" value="Genomic_DNA"/>
</dbReference>
<dbReference type="HOGENOM" id="CLU_2334720_0_0_1"/>
<name>U9TMI0_RHIID</name>
<dbReference type="AlphaFoldDB" id="U9TMI0"/>
<proteinExistence type="predicted"/>
<evidence type="ECO:0000313" key="1">
    <source>
        <dbReference type="EMBL" id="ESA08652.1"/>
    </source>
</evidence>
<reference evidence="1" key="1">
    <citation type="submission" date="2013-07" db="EMBL/GenBank/DDBJ databases">
        <title>The genome of an arbuscular mycorrhizal fungus provides insights into the evolution of the oldest plant symbiosis.</title>
        <authorList>
            <consortium name="DOE Joint Genome Institute"/>
            <person name="Tisserant E."/>
            <person name="Malbreil M."/>
            <person name="Kuo A."/>
            <person name="Kohler A."/>
            <person name="Symeonidi A."/>
            <person name="Balestrini R."/>
            <person name="Charron P."/>
            <person name="Duensing N."/>
            <person name="Frei-dit-Frey N."/>
            <person name="Gianinazzi-Pearson V."/>
            <person name="Gilbert B."/>
            <person name="Handa Y."/>
            <person name="Hijri M."/>
            <person name="Kaul R."/>
            <person name="Kawaguchi M."/>
            <person name="Krajinski F."/>
            <person name="Lammers P."/>
            <person name="Lapierre D."/>
            <person name="Masclaux F.G."/>
            <person name="Murat C."/>
            <person name="Morin E."/>
            <person name="Ndikumana S."/>
            <person name="Pagni M."/>
            <person name="Petitpierre D."/>
            <person name="Requena N."/>
            <person name="Rosikiewicz P."/>
            <person name="Riley R."/>
            <person name="Saito K."/>
            <person name="San Clemente H."/>
            <person name="Shapiro H."/>
            <person name="van Tuinen D."/>
            <person name="Becard G."/>
            <person name="Bonfante P."/>
            <person name="Paszkowski U."/>
            <person name="Shachar-Hill Y."/>
            <person name="Young J.P."/>
            <person name="Sanders I.R."/>
            <person name="Henrissat B."/>
            <person name="Rensing S.A."/>
            <person name="Grigoriev I.V."/>
            <person name="Corradi N."/>
            <person name="Roux C."/>
            <person name="Martin F."/>
        </authorList>
    </citation>
    <scope>NUCLEOTIDE SEQUENCE</scope>
    <source>
        <strain evidence="1">DAOM 197198</strain>
    </source>
</reference>
<organism evidence="1">
    <name type="scientific">Rhizophagus irregularis (strain DAOM 181602 / DAOM 197198 / MUCL 43194)</name>
    <name type="common">Arbuscular mycorrhizal fungus</name>
    <name type="synonym">Glomus intraradices</name>
    <dbReference type="NCBI Taxonomy" id="747089"/>
    <lineage>
        <taxon>Eukaryota</taxon>
        <taxon>Fungi</taxon>
        <taxon>Fungi incertae sedis</taxon>
        <taxon>Mucoromycota</taxon>
        <taxon>Glomeromycotina</taxon>
        <taxon>Glomeromycetes</taxon>
        <taxon>Glomerales</taxon>
        <taxon>Glomeraceae</taxon>
        <taxon>Rhizophagus</taxon>
    </lineage>
</organism>
<protein>
    <submittedName>
        <fullName evidence="1">Uncharacterized protein</fullName>
    </submittedName>
</protein>